<feature type="transmembrane region" description="Helical" evidence="1">
    <location>
        <begin position="131"/>
        <end position="151"/>
    </location>
</feature>
<dbReference type="EMBL" id="CP022437">
    <property type="protein sequence ID" value="ASN04536.1"/>
    <property type="molecule type" value="Genomic_DNA"/>
</dbReference>
<keyword evidence="1" id="KW-0472">Membrane</keyword>
<evidence type="ECO:0000313" key="2">
    <source>
        <dbReference type="EMBL" id="ASN04536.1"/>
    </source>
</evidence>
<feature type="transmembrane region" description="Helical" evidence="1">
    <location>
        <begin position="361"/>
        <end position="392"/>
    </location>
</feature>
<feature type="transmembrane region" description="Helical" evidence="1">
    <location>
        <begin position="96"/>
        <end position="119"/>
    </location>
</feature>
<feature type="transmembrane region" description="Helical" evidence="1">
    <location>
        <begin position="187"/>
        <end position="208"/>
    </location>
</feature>
<feature type="transmembrane region" description="Helical" evidence="1">
    <location>
        <begin position="316"/>
        <end position="341"/>
    </location>
</feature>
<feature type="transmembrane region" description="Helical" evidence="1">
    <location>
        <begin position="236"/>
        <end position="257"/>
    </location>
</feature>
<dbReference type="InterPro" id="IPR019733">
    <property type="entry name" value="Uncharacterised_YhfT"/>
</dbReference>
<feature type="transmembrane region" description="Helical" evidence="1">
    <location>
        <begin position="45"/>
        <end position="62"/>
    </location>
</feature>
<dbReference type="KEGG" id="vne:CFK40_05685"/>
<evidence type="ECO:0000313" key="3">
    <source>
        <dbReference type="Proteomes" id="UP000204391"/>
    </source>
</evidence>
<protein>
    <recommendedName>
        <fullName evidence="4">Permease</fullName>
    </recommendedName>
</protein>
<dbReference type="Proteomes" id="UP000204391">
    <property type="component" value="Chromosome"/>
</dbReference>
<keyword evidence="1" id="KW-0812">Transmembrane</keyword>
<feature type="transmembrane region" description="Helical" evidence="1">
    <location>
        <begin position="158"/>
        <end position="175"/>
    </location>
</feature>
<feature type="transmembrane region" description="Helical" evidence="1">
    <location>
        <begin position="404"/>
        <end position="428"/>
    </location>
</feature>
<gene>
    <name evidence="2" type="ORF">CFK40_05685</name>
</gene>
<feature type="transmembrane region" description="Helical" evidence="1">
    <location>
        <begin position="68"/>
        <end position="87"/>
    </location>
</feature>
<dbReference type="Pfam" id="PF10797">
    <property type="entry name" value="YhfT"/>
    <property type="match status" value="1"/>
</dbReference>
<sequence length="429" mass="44570">MELVFVVLIGAVAAVLANLNIAVFNDGLRPIVGEHIEGRLKRRELGLTAFAMSFGLVIGFGIPFTITASIILIHSILLGTDIIGLIAPKNKWGTPVAAVVGGLYGWGLLAGLEGFVALFEKLPVNFLEPMGAVGTPVVVTFMAFPALAVAMQFSVKKGVLTFIVAALVRQLAVFVNESGFISIGGNVISLNQEGMALIAGMIFLFGYAMREKSEDGASVDLASIFSEKVKSIKKNVAFFMVIGALIAGATNLLLMAGDPISLSLLAEGKQTDAGIAAAARAIGFIPLVASTAIATGVYSPVGFTLIFVVGLFSPNVWIAVVVGAIVIFLEVMLLGSIAKFLDKYPGVRNSGENIRSAMTRLIEVALLIGGANASNAIAPGFGFFFIAGFYLLNEIAGRPIVRMAVGPVGAIAVGIIANILVALGIMTIG</sequence>
<feature type="transmembrane region" description="Helical" evidence="1">
    <location>
        <begin position="6"/>
        <end position="24"/>
    </location>
</feature>
<dbReference type="RefSeq" id="WP_089531366.1">
    <property type="nucleotide sequence ID" value="NZ_CP022437.1"/>
</dbReference>
<evidence type="ECO:0008006" key="4">
    <source>
        <dbReference type="Google" id="ProtNLM"/>
    </source>
</evidence>
<dbReference type="AlphaFoldDB" id="A0A221MA52"/>
<keyword evidence="3" id="KW-1185">Reference proteome</keyword>
<evidence type="ECO:0000256" key="1">
    <source>
        <dbReference type="SAM" id="Phobius"/>
    </source>
</evidence>
<keyword evidence="1" id="KW-1133">Transmembrane helix</keyword>
<proteinExistence type="predicted"/>
<dbReference type="OrthoDB" id="92225at2"/>
<accession>A0A221MA52</accession>
<feature type="transmembrane region" description="Helical" evidence="1">
    <location>
        <begin position="277"/>
        <end position="309"/>
    </location>
</feature>
<reference evidence="2 3" key="1">
    <citation type="journal article" date="2003" name="Int. J. Syst. Evol. Microbiol.">
        <title>Virgibacillus carmonensis sp. nov., Virgibacillus necropolis sp. nov. and Virgibacillus picturae sp. nov., three novel species isolated from deteriorated mural paintings, transfer of the species of the genus salibacillus to Virgibacillus, as Virgibacillus marismortui comb. nov. and Virgibacillus salexigens comb. nov., and emended description of the genus Virgibacillus.</title>
        <authorList>
            <person name="Heyrman J."/>
            <person name="Logan N.A."/>
            <person name="Busse H.J."/>
            <person name="Balcaen A."/>
            <person name="Lebbe L."/>
            <person name="Rodriguez-Diaz M."/>
            <person name="Swings J."/>
            <person name="De Vos P."/>
        </authorList>
    </citation>
    <scope>NUCLEOTIDE SEQUENCE [LARGE SCALE GENOMIC DNA]</scope>
    <source>
        <strain evidence="2 3">LMG 19488</strain>
    </source>
</reference>
<name>A0A221MA52_9BACI</name>
<organism evidence="2 3">
    <name type="scientific">Virgibacillus necropolis</name>
    <dbReference type="NCBI Taxonomy" id="163877"/>
    <lineage>
        <taxon>Bacteria</taxon>
        <taxon>Bacillati</taxon>
        <taxon>Bacillota</taxon>
        <taxon>Bacilli</taxon>
        <taxon>Bacillales</taxon>
        <taxon>Bacillaceae</taxon>
        <taxon>Virgibacillus</taxon>
    </lineage>
</organism>